<dbReference type="OrthoDB" id="8250698at2759"/>
<evidence type="ECO:0000313" key="3">
    <source>
        <dbReference type="EMBL" id="SPP78434.1"/>
    </source>
</evidence>
<reference evidence="4" key="1">
    <citation type="submission" date="2018-01" db="EMBL/GenBank/DDBJ databases">
        <authorList>
            <person name="Alioto T."/>
            <person name="Alioto T."/>
        </authorList>
    </citation>
    <scope>NUCLEOTIDE SEQUENCE [LARGE SCALE GENOMIC DNA]</scope>
</reference>
<dbReference type="EMBL" id="OUUW01000003">
    <property type="protein sequence ID" value="SPP78434.1"/>
    <property type="molecule type" value="Genomic_DNA"/>
</dbReference>
<dbReference type="InterPro" id="IPR015897">
    <property type="entry name" value="CHK_kinase-like"/>
</dbReference>
<evidence type="ECO:0000256" key="1">
    <source>
        <dbReference type="SAM" id="MobiDB-lite"/>
    </source>
</evidence>
<dbReference type="Gene3D" id="3.90.1200.10">
    <property type="match status" value="1"/>
</dbReference>
<dbReference type="Pfam" id="PF02958">
    <property type="entry name" value="EcKL"/>
    <property type="match status" value="2"/>
</dbReference>
<protein>
    <recommendedName>
        <fullName evidence="2">CHK kinase-like domain-containing protein</fullName>
    </recommendedName>
</protein>
<dbReference type="SMART" id="SM00587">
    <property type="entry name" value="CHK"/>
    <property type="match status" value="1"/>
</dbReference>
<dbReference type="PANTHER" id="PTHR11012">
    <property type="entry name" value="PROTEIN KINASE-LIKE DOMAIN-CONTAINING"/>
    <property type="match status" value="1"/>
</dbReference>
<dbReference type="InterPro" id="IPR004119">
    <property type="entry name" value="EcKL"/>
</dbReference>
<dbReference type="AlphaFoldDB" id="A0A3B0J811"/>
<dbReference type="PANTHER" id="PTHR11012:SF56">
    <property type="entry name" value="CHK KINASE-LIKE DOMAIN-CONTAINING PROTEIN-RELATED"/>
    <property type="match status" value="1"/>
</dbReference>
<dbReference type="Proteomes" id="UP000268350">
    <property type="component" value="Unassembled WGS sequence"/>
</dbReference>
<feature type="domain" description="CHK kinase-like" evidence="2">
    <location>
        <begin position="146"/>
        <end position="366"/>
    </location>
</feature>
<keyword evidence="4" id="KW-1185">Reference proteome</keyword>
<evidence type="ECO:0000259" key="2">
    <source>
        <dbReference type="SMART" id="SM00587"/>
    </source>
</evidence>
<evidence type="ECO:0000313" key="4">
    <source>
        <dbReference type="Proteomes" id="UP000268350"/>
    </source>
</evidence>
<accession>A0A3B0J811</accession>
<dbReference type="InterPro" id="IPR011009">
    <property type="entry name" value="Kinase-like_dom_sf"/>
</dbReference>
<feature type="region of interest" description="Disordered" evidence="1">
    <location>
        <begin position="1"/>
        <end position="24"/>
    </location>
</feature>
<sequence>MKLESDREKEKERAEKERRAGDPPKYLNEEFFKAALEDGLRDMRVDIKKIIFAESSGGGGENYCSKIYRARALYRSSKRQLDEELAMIVKSIAITPATQFLEELAVYLREKIFYFDVLGKLEVLIGDGSKFGAKCLYTTREPIQTIVFDDLTQYGYKLASRQSGLNEEHCVVILKKLGKFHASSMLLAQKVSCLWSCLSVVPLALSFFHPSVQEPSVREHFTSGMLDENYIRTNERFITFMALQLRTLANLVAKWPGYELLSDKLHRHCDNIKENLVTTGRSLPGEITVLNHGDLWVNNFMYKYDDEQPTKPIDAIFVDFQNSFFGSPGCDINFFLNSSVQLDVLIHRREFLIQTYYGALRESLERMHYERVPSYTDIQQEIRARELYGFFSSYAFLPMVTMKKEDSYDISIEALSDPDFAKTKVQLMFSSNPRTTDTLRYALRRFDELGIFD</sequence>
<dbReference type="STRING" id="7266.A0A3B0J811"/>
<organism evidence="3 4">
    <name type="scientific">Drosophila guanche</name>
    <name type="common">Fruit fly</name>
    <dbReference type="NCBI Taxonomy" id="7266"/>
    <lineage>
        <taxon>Eukaryota</taxon>
        <taxon>Metazoa</taxon>
        <taxon>Ecdysozoa</taxon>
        <taxon>Arthropoda</taxon>
        <taxon>Hexapoda</taxon>
        <taxon>Insecta</taxon>
        <taxon>Pterygota</taxon>
        <taxon>Neoptera</taxon>
        <taxon>Endopterygota</taxon>
        <taxon>Diptera</taxon>
        <taxon>Brachycera</taxon>
        <taxon>Muscomorpha</taxon>
        <taxon>Ephydroidea</taxon>
        <taxon>Drosophilidae</taxon>
        <taxon>Drosophila</taxon>
        <taxon>Sophophora</taxon>
    </lineage>
</organism>
<proteinExistence type="predicted"/>
<name>A0A3B0J811_DROGU</name>
<dbReference type="SUPFAM" id="SSF56112">
    <property type="entry name" value="Protein kinase-like (PK-like)"/>
    <property type="match status" value="1"/>
</dbReference>
<gene>
    <name evidence="3" type="ORF">DGUA_6G011080</name>
</gene>